<dbReference type="InterPro" id="IPR000835">
    <property type="entry name" value="HTH_MarR-typ"/>
</dbReference>
<dbReference type="Pfam" id="PF00480">
    <property type="entry name" value="ROK"/>
    <property type="match status" value="1"/>
</dbReference>
<sequence>MPDDANPMIGSVATRRDQRDYNERVLLSAIARLGAAPAAELARRTGLSAQTVSVILRALEADGLIARGAPRRGRVGKPSVPIEIAADGAFSVGLKVGRRSADLVLMDLRGEVRGQLQTAYRYPLPEDVYRFVDRALEALGRELPASARDRLCGLGLAMPFELWRWERELGAPPRGLDAWRDTDLAAEMAHRTGLETVVVNDATAACRAEAMLGRGPGVSDWAYLYVGSFIGGGVVLGGTVYEGPHGNAGAFGAMQSRTVDGRSAPLVETASLYLLEIAITGAGGDPRLLWTEPRDWSAFEPQIAPWIDETGEAIARAAVSACAVIDFAAVVVDGAVPPPIRARLVARIREVLPGLDARGLVLPKVIEGRVGENARAVGAAWAPLSARYLSIG</sequence>
<accession>A0A2Y9C0P2</accession>
<feature type="domain" description="HTH marR-type" evidence="2">
    <location>
        <begin position="26"/>
        <end position="72"/>
    </location>
</feature>
<evidence type="ECO:0000313" key="5">
    <source>
        <dbReference type="Proteomes" id="UP000245839"/>
    </source>
</evidence>
<gene>
    <name evidence="3" type="ORF">BCF38_10516</name>
    <name evidence="4" type="ORF">SAMN05421539_10516</name>
</gene>
<dbReference type="SUPFAM" id="SSF46785">
    <property type="entry name" value="Winged helix' DNA-binding domain"/>
    <property type="match status" value="1"/>
</dbReference>
<dbReference type="Gene3D" id="3.30.420.40">
    <property type="match status" value="2"/>
</dbReference>
<dbReference type="CDD" id="cd23763">
    <property type="entry name" value="ASKHA_ATPase_ROK"/>
    <property type="match status" value="1"/>
</dbReference>
<proteinExistence type="inferred from homology"/>
<evidence type="ECO:0000313" key="3">
    <source>
        <dbReference type="EMBL" id="PWJ18029.1"/>
    </source>
</evidence>
<dbReference type="Pfam" id="PF12802">
    <property type="entry name" value="MarR_2"/>
    <property type="match status" value="1"/>
</dbReference>
<dbReference type="GO" id="GO:0003700">
    <property type="term" value="F:DNA-binding transcription factor activity"/>
    <property type="evidence" value="ECO:0007669"/>
    <property type="project" value="InterPro"/>
</dbReference>
<dbReference type="GO" id="GO:0016301">
    <property type="term" value="F:kinase activity"/>
    <property type="evidence" value="ECO:0007669"/>
    <property type="project" value="UniProtKB-KW"/>
</dbReference>
<reference evidence="6" key="2">
    <citation type="submission" date="2016-10" db="EMBL/GenBank/DDBJ databases">
        <authorList>
            <person name="Varghese N."/>
            <person name="Submissions S."/>
        </authorList>
    </citation>
    <scope>NUCLEOTIDE SEQUENCE [LARGE SCALE GENOMIC DNA]</scope>
    <source>
        <strain evidence="6">DSM 25227</strain>
    </source>
</reference>
<evidence type="ECO:0000259" key="2">
    <source>
        <dbReference type="Pfam" id="PF12802"/>
    </source>
</evidence>
<reference evidence="4" key="1">
    <citation type="submission" date="2016-10" db="EMBL/GenBank/DDBJ databases">
        <authorList>
            <person name="Cai Z."/>
        </authorList>
    </citation>
    <scope>NUCLEOTIDE SEQUENCE [LARGE SCALE GENOMIC DNA]</scope>
    <source>
        <strain evidence="4">DSM 25227</strain>
    </source>
</reference>
<dbReference type="EMBL" id="UETC01000005">
    <property type="protein sequence ID" value="SSA46552.1"/>
    <property type="molecule type" value="Genomic_DNA"/>
</dbReference>
<dbReference type="RefSeq" id="WP_109564528.1">
    <property type="nucleotide sequence ID" value="NZ_QGDJ01000005.1"/>
</dbReference>
<reference evidence="3 5" key="3">
    <citation type="submission" date="2018-03" db="EMBL/GenBank/DDBJ databases">
        <title>Genomic Encyclopedia of Archaeal and Bacterial Type Strains, Phase II (KMG-II): from individual species to whole genera.</title>
        <authorList>
            <person name="Goeker M."/>
        </authorList>
    </citation>
    <scope>NUCLEOTIDE SEQUENCE [LARGE SCALE GENOMIC DNA]</scope>
    <source>
        <strain evidence="3 5">DSM 25227</strain>
    </source>
</reference>
<dbReference type="EMBL" id="QGDJ01000005">
    <property type="protein sequence ID" value="PWJ18029.1"/>
    <property type="molecule type" value="Genomic_DNA"/>
</dbReference>
<dbReference type="OrthoDB" id="49685at2"/>
<dbReference type="InterPro" id="IPR043129">
    <property type="entry name" value="ATPase_NBD"/>
</dbReference>
<dbReference type="PANTHER" id="PTHR18964:SF149">
    <property type="entry name" value="BIFUNCTIONAL UDP-N-ACETYLGLUCOSAMINE 2-EPIMERASE_N-ACETYLMANNOSAMINE KINASE"/>
    <property type="match status" value="1"/>
</dbReference>
<keyword evidence="4" id="KW-0418">Kinase</keyword>
<name>A0A2Y9C0P2_9RHOB</name>
<comment type="similarity">
    <text evidence="1">Belongs to the ROK (NagC/XylR) family.</text>
</comment>
<organism evidence="4 6">
    <name type="scientific">Jannaschia seohaensis</name>
    <dbReference type="NCBI Taxonomy" id="475081"/>
    <lineage>
        <taxon>Bacteria</taxon>
        <taxon>Pseudomonadati</taxon>
        <taxon>Pseudomonadota</taxon>
        <taxon>Alphaproteobacteria</taxon>
        <taxon>Rhodobacterales</taxon>
        <taxon>Roseobacteraceae</taxon>
        <taxon>Jannaschia</taxon>
    </lineage>
</organism>
<evidence type="ECO:0000256" key="1">
    <source>
        <dbReference type="ARBA" id="ARBA00006479"/>
    </source>
</evidence>
<dbReference type="Gene3D" id="1.10.10.10">
    <property type="entry name" value="Winged helix-like DNA-binding domain superfamily/Winged helix DNA-binding domain"/>
    <property type="match status" value="1"/>
</dbReference>
<dbReference type="Proteomes" id="UP000251571">
    <property type="component" value="Unassembled WGS sequence"/>
</dbReference>
<protein>
    <submittedName>
        <fullName evidence="3">Putative NBD/HSP70 family sugar kinase</fullName>
    </submittedName>
    <submittedName>
        <fullName evidence="4">Sugar kinase of the NBD/HSP70 family, may contain an N-terminal HTH domain</fullName>
    </submittedName>
</protein>
<keyword evidence="5" id="KW-1185">Reference proteome</keyword>
<dbReference type="Proteomes" id="UP000245839">
    <property type="component" value="Unassembled WGS sequence"/>
</dbReference>
<dbReference type="SUPFAM" id="SSF53067">
    <property type="entry name" value="Actin-like ATPase domain"/>
    <property type="match status" value="1"/>
</dbReference>
<evidence type="ECO:0000313" key="6">
    <source>
        <dbReference type="Proteomes" id="UP000251571"/>
    </source>
</evidence>
<dbReference type="PANTHER" id="PTHR18964">
    <property type="entry name" value="ROK (REPRESSOR, ORF, KINASE) FAMILY"/>
    <property type="match status" value="1"/>
</dbReference>
<dbReference type="InterPro" id="IPR036390">
    <property type="entry name" value="WH_DNA-bd_sf"/>
</dbReference>
<keyword evidence="4" id="KW-0808">Transferase</keyword>
<dbReference type="InterPro" id="IPR000600">
    <property type="entry name" value="ROK"/>
</dbReference>
<dbReference type="InterPro" id="IPR036388">
    <property type="entry name" value="WH-like_DNA-bd_sf"/>
</dbReference>
<dbReference type="CDD" id="cd00092">
    <property type="entry name" value="HTH_CRP"/>
    <property type="match status" value="1"/>
</dbReference>
<evidence type="ECO:0000313" key="4">
    <source>
        <dbReference type="EMBL" id="SSA46552.1"/>
    </source>
</evidence>
<dbReference type="AlphaFoldDB" id="A0A2Y9C0P2"/>